<sequence>METNTENESFITAKLRNKLSVIVVCIVLALITVLSATAIKVGLYDPDKKEWFAHTKDILNIILPLLATWMGTVLAFYYTQKSMDAATQQTNQIIRHLTSDQKLSEISAEDVAIDMTSTDVTTLILKDPGDAANLNLLKNVLEEKLETTGRNRLPIIDGNGVVLYILHRSAIDQFIIDKHKSNNSDIRTYTLADLLSDAKWKVIFQSFGTIRREDKLYAAKKAMDTNIYCEDVFGTEDGTRSSKAQFWLTNITIEQRSIV</sequence>
<dbReference type="EMBL" id="LXEQ01000051">
    <property type="protein sequence ID" value="OAT25762.1"/>
    <property type="molecule type" value="Genomic_DNA"/>
</dbReference>
<protein>
    <submittedName>
        <fullName evidence="2">Uncharacterized protein</fullName>
    </submittedName>
</protein>
<dbReference type="RefSeq" id="WP_064547024.1">
    <property type="nucleotide sequence ID" value="NZ_LXEQ01000051.1"/>
</dbReference>
<feature type="transmembrane region" description="Helical" evidence="1">
    <location>
        <begin position="19"/>
        <end position="38"/>
    </location>
</feature>
<reference evidence="2 3" key="1">
    <citation type="submission" date="2016-04" db="EMBL/GenBank/DDBJ databases">
        <title>ATOL: Assembling a taxonomically balanced genome-scale reconstruction of the evolutionary history of the Enterobacteriaceae.</title>
        <authorList>
            <person name="Plunkett G.III."/>
            <person name="Neeno-Eckwall E.C."/>
            <person name="Glasner J.D."/>
            <person name="Perna N.T."/>
        </authorList>
    </citation>
    <scope>NUCLEOTIDE SEQUENCE [LARGE SCALE GENOMIC DNA]</scope>
    <source>
        <strain evidence="2 3">ATCC 51602</strain>
    </source>
</reference>
<keyword evidence="1" id="KW-0472">Membrane</keyword>
<evidence type="ECO:0000313" key="3">
    <source>
        <dbReference type="Proteomes" id="UP000078407"/>
    </source>
</evidence>
<dbReference type="Proteomes" id="UP000078407">
    <property type="component" value="Unassembled WGS sequence"/>
</dbReference>
<organism evidence="2 3">
    <name type="scientific">Buttiauxella ferragutiae ATCC 51602</name>
    <dbReference type="NCBI Taxonomy" id="1354252"/>
    <lineage>
        <taxon>Bacteria</taxon>
        <taxon>Pseudomonadati</taxon>
        <taxon>Pseudomonadota</taxon>
        <taxon>Gammaproteobacteria</taxon>
        <taxon>Enterobacterales</taxon>
        <taxon>Enterobacteriaceae</taxon>
        <taxon>Buttiauxella</taxon>
    </lineage>
</organism>
<evidence type="ECO:0000256" key="1">
    <source>
        <dbReference type="SAM" id="Phobius"/>
    </source>
</evidence>
<comment type="caution">
    <text evidence="2">The sequence shown here is derived from an EMBL/GenBank/DDBJ whole genome shotgun (WGS) entry which is preliminary data.</text>
</comment>
<evidence type="ECO:0000313" key="2">
    <source>
        <dbReference type="EMBL" id="OAT25762.1"/>
    </source>
</evidence>
<keyword evidence="3" id="KW-1185">Reference proteome</keyword>
<keyword evidence="1" id="KW-1133">Transmembrane helix</keyword>
<accession>A0ABX2W4V3</accession>
<keyword evidence="1" id="KW-0812">Transmembrane</keyword>
<gene>
    <name evidence="2" type="ORF">M976_03405</name>
</gene>
<feature type="transmembrane region" description="Helical" evidence="1">
    <location>
        <begin position="58"/>
        <end position="78"/>
    </location>
</feature>
<name>A0ABX2W4V3_9ENTR</name>
<proteinExistence type="predicted"/>